<reference evidence="6 7" key="1">
    <citation type="submission" date="2021-01" db="EMBL/GenBank/DDBJ databases">
        <title>Actinoplanes sp. nov. LDG1-06 isolated from lichen.</title>
        <authorList>
            <person name="Saeng-In P."/>
            <person name="Phongsopitanun W."/>
            <person name="Kanchanasin P."/>
            <person name="Yuki M."/>
            <person name="Kudo T."/>
            <person name="Ohkuma M."/>
            <person name="Tanasupawat S."/>
        </authorList>
    </citation>
    <scope>NUCLEOTIDE SEQUENCE [LARGE SCALE GENOMIC DNA]</scope>
    <source>
        <strain evidence="6 7">LDG1-06</strain>
    </source>
</reference>
<gene>
    <name evidence="6" type="ORF">JIG36_00480</name>
</gene>
<feature type="transmembrane region" description="Helical" evidence="4">
    <location>
        <begin position="793"/>
        <end position="810"/>
    </location>
</feature>
<sequence>MRGQLLRTAAAAVLARRGLLPRAVAVGVLAVRGLLSKTVAAVVLALALASACAPVASPVAPADPPVPGTVFYVADTTGIVRIGPDGTRTVAEGLGARLLALGDDGSLYAVVSDDLVVRARPDGTRVPLPFNGLSQITGLAVDQAGTVYVAMRSGGIRTMTAGGVEGKVAVAGLHYISALAVDDSGNLHAASVDMGRVVTRTAAGAQTTSYLPGLDSRVVALAVDANKYFYAVDRDTDEVIRFGQGIVRKPLLKPGTFAPESLAVAADGVYVTDIDNDRVVRLGVDGAYTPVVTGLAGVSALVARTVPSPPTKVKVAAGDGKVAVSWSGAKDSGGRPINHYIVTADPGGLGCTTKGESECSVAGLTNGVDYSFTVRASNTGNVVGASVPSVVSEIVRPVGPVKTPVTTAPSDLASGSSPSIGGPATAASVSGAPIPTVPVTAGPVPTEPVTTAPVPTAPVPTAPVPTAPVPTAPVTSRPVTTAPVPTTPIPTAPVPTVPVTSGPVTGAPVTLPPTTTPPTTPATGAPVPTVPVPTVPVPTVPVPAVPVPTASVTSAPVPTEPVTSAPVPTAPVTGAPSASPGVPATTPTTVPPTRRVPSAPSGVSARAGYSSITVSWNSASGATRYRAVAEPGPASCETTATSCVLGGAAGKPYTVSVFAFDETGAWAESDTTAAVTPIAPPVADEPPNSAPKLGTDGSATTRPGRSIVLSGNGYAAHSTVRISVYSEPVALGEVVADASGAFRVRVSVPDGLPAGSHALVAAGIDPSGVARAMRLDVTVVAAGEPLPVTGSSVLFTFVAGLVFVLSGVLLRRVSRSGGDAS</sequence>
<dbReference type="PROSITE" id="PS50853">
    <property type="entry name" value="FN3"/>
    <property type="match status" value="1"/>
</dbReference>
<keyword evidence="1" id="KW-0378">Hydrolase</keyword>
<evidence type="ECO:0000313" key="6">
    <source>
        <dbReference type="EMBL" id="MBM2614030.1"/>
    </source>
</evidence>
<keyword evidence="4" id="KW-1133">Transmembrane helix</keyword>
<keyword evidence="7" id="KW-1185">Reference proteome</keyword>
<dbReference type="RefSeq" id="WP_203373956.1">
    <property type="nucleotide sequence ID" value="NZ_JAENHP010000001.1"/>
</dbReference>
<keyword evidence="1" id="KW-0326">Glycosidase</keyword>
<dbReference type="Gene3D" id="2.60.40.10">
    <property type="entry name" value="Immunoglobulins"/>
    <property type="match status" value="2"/>
</dbReference>
<keyword evidence="2" id="KW-0624">Polysaccharide degradation</keyword>
<accession>A0ABS2A2X8</accession>
<feature type="region of interest" description="Disordered" evidence="3">
    <location>
        <begin position="405"/>
        <end position="429"/>
    </location>
</feature>
<dbReference type="InterPro" id="IPR013783">
    <property type="entry name" value="Ig-like_fold"/>
</dbReference>
<feature type="compositionally biased region" description="Low complexity" evidence="3">
    <location>
        <begin position="472"/>
        <end position="484"/>
    </location>
</feature>
<evidence type="ECO:0000256" key="2">
    <source>
        <dbReference type="ARBA" id="ARBA00023326"/>
    </source>
</evidence>
<keyword evidence="4" id="KW-0812">Transmembrane</keyword>
<dbReference type="EMBL" id="JAENHP010000001">
    <property type="protein sequence ID" value="MBM2614030.1"/>
    <property type="molecule type" value="Genomic_DNA"/>
</dbReference>
<keyword evidence="2" id="KW-0119">Carbohydrate metabolism</keyword>
<name>A0ABS2A2X8_9ACTN</name>
<dbReference type="InterPro" id="IPR036116">
    <property type="entry name" value="FN3_sf"/>
</dbReference>
<feature type="region of interest" description="Disordered" evidence="3">
    <location>
        <begin position="572"/>
        <end position="605"/>
    </location>
</feature>
<dbReference type="SUPFAM" id="SSF49265">
    <property type="entry name" value="Fibronectin type III"/>
    <property type="match status" value="2"/>
</dbReference>
<dbReference type="SMART" id="SM00060">
    <property type="entry name" value="FN3"/>
    <property type="match status" value="2"/>
</dbReference>
<feature type="region of interest" description="Disordered" evidence="3">
    <location>
        <begin position="467"/>
        <end position="497"/>
    </location>
</feature>
<dbReference type="Gene3D" id="2.40.10.500">
    <property type="match status" value="1"/>
</dbReference>
<protein>
    <submittedName>
        <fullName evidence="6">Fibronectin type III domain-containing protein</fullName>
    </submittedName>
</protein>
<dbReference type="InterPro" id="IPR015943">
    <property type="entry name" value="WD40/YVTN_repeat-like_dom_sf"/>
</dbReference>
<proteinExistence type="predicted"/>
<keyword evidence="4" id="KW-0472">Membrane</keyword>
<dbReference type="Pfam" id="PF00041">
    <property type="entry name" value="fn3"/>
    <property type="match status" value="1"/>
</dbReference>
<dbReference type="InterPro" id="IPR003961">
    <property type="entry name" value="FN3_dom"/>
</dbReference>
<dbReference type="Proteomes" id="UP000632138">
    <property type="component" value="Unassembled WGS sequence"/>
</dbReference>
<dbReference type="Gene3D" id="2.130.10.10">
    <property type="entry name" value="YVTN repeat-like/Quinoprotein amine dehydrogenase"/>
    <property type="match status" value="1"/>
</dbReference>
<evidence type="ECO:0000256" key="1">
    <source>
        <dbReference type="ARBA" id="ARBA00023295"/>
    </source>
</evidence>
<feature type="compositionally biased region" description="Pro residues" evidence="3">
    <location>
        <begin position="485"/>
        <end position="496"/>
    </location>
</feature>
<feature type="compositionally biased region" description="Low complexity" evidence="3">
    <location>
        <begin position="572"/>
        <end position="601"/>
    </location>
</feature>
<evidence type="ECO:0000256" key="3">
    <source>
        <dbReference type="SAM" id="MobiDB-lite"/>
    </source>
</evidence>
<feature type="domain" description="Fibronectin type-III" evidence="5">
    <location>
        <begin position="306"/>
        <end position="401"/>
    </location>
</feature>
<evidence type="ECO:0000256" key="4">
    <source>
        <dbReference type="SAM" id="Phobius"/>
    </source>
</evidence>
<dbReference type="CDD" id="cd00063">
    <property type="entry name" value="FN3"/>
    <property type="match status" value="1"/>
</dbReference>
<comment type="caution">
    <text evidence="6">The sequence shown here is derived from an EMBL/GenBank/DDBJ whole genome shotgun (WGS) entry which is preliminary data.</text>
</comment>
<feature type="compositionally biased region" description="Low complexity" evidence="3">
    <location>
        <begin position="413"/>
        <end position="429"/>
    </location>
</feature>
<evidence type="ECO:0000313" key="7">
    <source>
        <dbReference type="Proteomes" id="UP000632138"/>
    </source>
</evidence>
<dbReference type="SUPFAM" id="SSF63829">
    <property type="entry name" value="Calcium-dependent phosphotriesterase"/>
    <property type="match status" value="1"/>
</dbReference>
<organism evidence="6 7">
    <name type="scientific">Paractinoplanes ovalisporus</name>
    <dbReference type="NCBI Taxonomy" id="2810368"/>
    <lineage>
        <taxon>Bacteria</taxon>
        <taxon>Bacillati</taxon>
        <taxon>Actinomycetota</taxon>
        <taxon>Actinomycetes</taxon>
        <taxon>Micromonosporales</taxon>
        <taxon>Micromonosporaceae</taxon>
        <taxon>Paractinoplanes</taxon>
    </lineage>
</organism>
<feature type="region of interest" description="Disordered" evidence="3">
    <location>
        <begin position="678"/>
        <end position="702"/>
    </location>
</feature>
<evidence type="ECO:0000259" key="5">
    <source>
        <dbReference type="PROSITE" id="PS50853"/>
    </source>
</evidence>